<reference evidence="3" key="1">
    <citation type="journal article" date="2019" name="Int. J. Syst. Evol. Microbiol.">
        <title>The Global Catalogue of Microorganisms (GCM) 10K type strain sequencing project: providing services to taxonomists for standard genome sequencing and annotation.</title>
        <authorList>
            <consortium name="The Broad Institute Genomics Platform"/>
            <consortium name="The Broad Institute Genome Sequencing Center for Infectious Disease"/>
            <person name="Wu L."/>
            <person name="Ma J."/>
        </authorList>
    </citation>
    <scope>NUCLEOTIDE SEQUENCE [LARGE SCALE GENOMIC DNA]</scope>
    <source>
        <strain evidence="3">JCM 18200</strain>
    </source>
</reference>
<dbReference type="Gene3D" id="3.60.21.10">
    <property type="match status" value="1"/>
</dbReference>
<evidence type="ECO:0000313" key="2">
    <source>
        <dbReference type="EMBL" id="GAA4798923.1"/>
    </source>
</evidence>
<evidence type="ECO:0000313" key="3">
    <source>
        <dbReference type="Proteomes" id="UP001501411"/>
    </source>
</evidence>
<dbReference type="InterPro" id="IPR029052">
    <property type="entry name" value="Metallo-depent_PP-like"/>
</dbReference>
<dbReference type="SUPFAM" id="SSF56300">
    <property type="entry name" value="Metallo-dependent phosphatases"/>
    <property type="match status" value="1"/>
</dbReference>
<gene>
    <name evidence="2" type="ORF">GCM10023231_29600</name>
</gene>
<dbReference type="RefSeq" id="WP_345232589.1">
    <property type="nucleotide sequence ID" value="NZ_BAABIQ010000040.1"/>
</dbReference>
<accession>A0ABP9BTZ5</accession>
<feature type="domain" description="Calcineurin-like phosphoesterase" evidence="1">
    <location>
        <begin position="55"/>
        <end position="298"/>
    </location>
</feature>
<dbReference type="Proteomes" id="UP001501411">
    <property type="component" value="Unassembled WGS sequence"/>
</dbReference>
<dbReference type="PANTHER" id="PTHR43143:SF1">
    <property type="entry name" value="SERINE_THREONINE-PROTEIN PHOSPHATASE CPPED1"/>
    <property type="match status" value="1"/>
</dbReference>
<dbReference type="Pfam" id="PF00149">
    <property type="entry name" value="Metallophos"/>
    <property type="match status" value="1"/>
</dbReference>
<keyword evidence="3" id="KW-1185">Reference proteome</keyword>
<comment type="caution">
    <text evidence="2">The sequence shown here is derived from an EMBL/GenBank/DDBJ whole genome shotgun (WGS) entry which is preliminary data.</text>
</comment>
<dbReference type="PANTHER" id="PTHR43143">
    <property type="entry name" value="METALLOPHOSPHOESTERASE, CALCINEURIN SUPERFAMILY"/>
    <property type="match status" value="1"/>
</dbReference>
<evidence type="ECO:0000259" key="1">
    <source>
        <dbReference type="Pfam" id="PF00149"/>
    </source>
</evidence>
<sequence length="329" mass="37032">MKRRSFIHSATLGLVGASMVAPHTAFDIAPQPWSCTRRQQGKSIKVLLDEVVKPFKIMQVSDSHISCDSDADQSYEKYSARMAHAFAKQRHCKTGEMVSPIEAFAALMDLAVEERVDLIALTGDIVNYPSATAVEKVTALVKKTNIPHLYTAGNHDWHYEGMSGSMEDLRKHWIAERLMPLYSSNQTRCSSTVCNGINIVTLDNSIYQIGADQLQFYKQQIEKGLPMLLMVHIPLYMPSMNIITTGNPTWGWDTDQNYALERRVRWPKSGNTSVTNDFLKIVYNTPKLVGIFAGHHHEDYTVNTGNNIQFVAGPAFNGEYRMIELAPKY</sequence>
<protein>
    <recommendedName>
        <fullName evidence="1">Calcineurin-like phosphoesterase domain-containing protein</fullName>
    </recommendedName>
</protein>
<dbReference type="InterPro" id="IPR004843">
    <property type="entry name" value="Calcineurin-like_PHP"/>
</dbReference>
<name>A0ABP9BTZ5_9SPHI</name>
<proteinExistence type="predicted"/>
<dbReference type="InterPro" id="IPR051918">
    <property type="entry name" value="STPP_CPPED1"/>
</dbReference>
<organism evidence="2 3">
    <name type="scientific">Olivibacter ginsenosidimutans</name>
    <dbReference type="NCBI Taxonomy" id="1176537"/>
    <lineage>
        <taxon>Bacteria</taxon>
        <taxon>Pseudomonadati</taxon>
        <taxon>Bacteroidota</taxon>
        <taxon>Sphingobacteriia</taxon>
        <taxon>Sphingobacteriales</taxon>
        <taxon>Sphingobacteriaceae</taxon>
        <taxon>Olivibacter</taxon>
    </lineage>
</organism>
<dbReference type="EMBL" id="BAABIQ010000040">
    <property type="protein sequence ID" value="GAA4798923.1"/>
    <property type="molecule type" value="Genomic_DNA"/>
</dbReference>